<name>A0A6V8PMY2_9ACTN</name>
<proteinExistence type="predicted"/>
<dbReference type="AlphaFoldDB" id="A0A6V8PMY2"/>
<gene>
    <name evidence="2" type="ORF">HKBW3S42_01930</name>
</gene>
<feature type="non-terminal residue" evidence="2">
    <location>
        <position position="1"/>
    </location>
</feature>
<protein>
    <recommendedName>
        <fullName evidence="1">DUF4143 domain-containing protein</fullName>
    </recommendedName>
</protein>
<sequence length="149" mass="17656">FIVKRVTPYFKNLRKEISKSPITYFNDIGMRNFAVRQFGRHTMLSELGFVFQNLIYHLLTEKTRYDGSTIHFWRTKDKAEVDFVINKGNDVVPVEVKCREMKAKEIGRSLRGFISRYNPKEAWVVNISLKDEEKIGQTRIKFFPVFELI</sequence>
<comment type="caution">
    <text evidence="2">The sequence shown here is derived from an EMBL/GenBank/DDBJ whole genome shotgun (WGS) entry which is preliminary data.</text>
</comment>
<dbReference type="Pfam" id="PF13635">
    <property type="entry name" value="DUF4143"/>
    <property type="match status" value="1"/>
</dbReference>
<dbReference type="PANTHER" id="PTHR43566">
    <property type="entry name" value="CONSERVED PROTEIN"/>
    <property type="match status" value="1"/>
</dbReference>
<dbReference type="PANTHER" id="PTHR43566:SF1">
    <property type="entry name" value="AAA+ ATPASE DOMAIN-CONTAINING PROTEIN"/>
    <property type="match status" value="1"/>
</dbReference>
<dbReference type="EMBL" id="BLSA01000584">
    <property type="protein sequence ID" value="GFP33593.1"/>
    <property type="molecule type" value="Genomic_DNA"/>
</dbReference>
<dbReference type="Proteomes" id="UP000568877">
    <property type="component" value="Unassembled WGS sequence"/>
</dbReference>
<reference evidence="2 3" key="1">
    <citation type="journal article" date="2020" name="Front. Microbiol.">
        <title>Single-cell genomics of novel Actinobacteria with the Wood-Ljungdahl pathway discovered in a serpentinizing system.</title>
        <authorList>
            <person name="Merino N."/>
            <person name="Kawai M."/>
            <person name="Boyd E.S."/>
            <person name="Colman D.R."/>
            <person name="McGlynn S.E."/>
            <person name="Nealson K.H."/>
            <person name="Kurokawa K."/>
            <person name="Hongoh Y."/>
        </authorList>
    </citation>
    <scope>NUCLEOTIDE SEQUENCE [LARGE SCALE GENOMIC DNA]</scope>
    <source>
        <strain evidence="2 3">S42</strain>
    </source>
</reference>
<evidence type="ECO:0000313" key="2">
    <source>
        <dbReference type="EMBL" id="GFP33593.1"/>
    </source>
</evidence>
<evidence type="ECO:0000313" key="3">
    <source>
        <dbReference type="Proteomes" id="UP000568877"/>
    </source>
</evidence>
<dbReference type="InterPro" id="IPR025420">
    <property type="entry name" value="DUF4143"/>
</dbReference>
<evidence type="ECO:0000259" key="1">
    <source>
        <dbReference type="Pfam" id="PF13635"/>
    </source>
</evidence>
<accession>A0A6V8PMY2</accession>
<organism evidence="2 3">
    <name type="scientific">Candidatus Hakubella thermalkaliphila</name>
    <dbReference type="NCBI Taxonomy" id="2754717"/>
    <lineage>
        <taxon>Bacteria</taxon>
        <taxon>Bacillati</taxon>
        <taxon>Actinomycetota</taxon>
        <taxon>Actinomycetota incertae sedis</taxon>
        <taxon>Candidatus Hakubellales</taxon>
        <taxon>Candidatus Hakubellaceae</taxon>
        <taxon>Candidatus Hakubella</taxon>
    </lineage>
</organism>
<feature type="domain" description="DUF4143" evidence="1">
    <location>
        <begin position="1"/>
        <end position="98"/>
    </location>
</feature>